<dbReference type="InterPro" id="IPR050445">
    <property type="entry name" value="Bact_polysacc_biosynth/exp"/>
</dbReference>
<proteinExistence type="predicted"/>
<dbReference type="AlphaFoldDB" id="A0A2A6RME2"/>
<evidence type="ECO:0000313" key="4">
    <source>
        <dbReference type="EMBL" id="PDW04232.1"/>
    </source>
</evidence>
<accession>A0A2A6RME2</accession>
<feature type="coiled-coil region" evidence="1">
    <location>
        <begin position="148"/>
        <end position="212"/>
    </location>
</feature>
<feature type="transmembrane region" description="Helical" evidence="3">
    <location>
        <begin position="246"/>
        <end position="267"/>
    </location>
</feature>
<dbReference type="Gene3D" id="3.40.50.300">
    <property type="entry name" value="P-loop containing nucleotide triphosphate hydrolases"/>
    <property type="match status" value="1"/>
</dbReference>
<dbReference type="GO" id="GO:0005886">
    <property type="term" value="C:plasma membrane"/>
    <property type="evidence" value="ECO:0007669"/>
    <property type="project" value="TreeGrafter"/>
</dbReference>
<evidence type="ECO:0000313" key="5">
    <source>
        <dbReference type="Proteomes" id="UP000220527"/>
    </source>
</evidence>
<dbReference type="EMBL" id="NQWI01000013">
    <property type="protein sequence ID" value="PDW04232.1"/>
    <property type="molecule type" value="Genomic_DNA"/>
</dbReference>
<dbReference type="GO" id="GO:0004713">
    <property type="term" value="F:protein tyrosine kinase activity"/>
    <property type="evidence" value="ECO:0007669"/>
    <property type="project" value="TreeGrafter"/>
</dbReference>
<dbReference type="InterPro" id="IPR027417">
    <property type="entry name" value="P-loop_NTPase"/>
</dbReference>
<feature type="region of interest" description="Disordered" evidence="2">
    <location>
        <begin position="564"/>
        <end position="600"/>
    </location>
</feature>
<protein>
    <recommendedName>
        <fullName evidence="6">Lipopolysaccharide biosynthesis protein</fullName>
    </recommendedName>
</protein>
<dbReference type="PANTHER" id="PTHR32309">
    <property type="entry name" value="TYROSINE-PROTEIN KINASE"/>
    <property type="match status" value="1"/>
</dbReference>
<evidence type="ECO:0000256" key="1">
    <source>
        <dbReference type="SAM" id="Coils"/>
    </source>
</evidence>
<evidence type="ECO:0008006" key="6">
    <source>
        <dbReference type="Google" id="ProtNLM"/>
    </source>
</evidence>
<keyword evidence="5" id="KW-1185">Reference proteome</keyword>
<gene>
    <name evidence="4" type="ORF">CJ255_04585</name>
</gene>
<keyword evidence="1" id="KW-0175">Coiled coil</keyword>
<evidence type="ECO:0000256" key="2">
    <source>
        <dbReference type="SAM" id="MobiDB-lite"/>
    </source>
</evidence>
<keyword evidence="3" id="KW-1133">Transmembrane helix</keyword>
<dbReference type="Gene3D" id="1.10.287.1490">
    <property type="match status" value="1"/>
</dbReference>
<dbReference type="PANTHER" id="PTHR32309:SF13">
    <property type="entry name" value="FERRIC ENTEROBACTIN TRANSPORT PROTEIN FEPE"/>
    <property type="match status" value="1"/>
</dbReference>
<sequence>MLTWRDVFYYVKLFLRWWFVIVAAIILAASTAWFVVRQQPNMYSSVMTLSVGTNFSVAAPDQAQVGLSNVLADYYAAIAKREVIIGPVVEQLGLDFSWWVLRDRMLSTRVDRGANLLEIRIADTDPERAAIIANALGDALIRFTPTSQDHIEAQQSQINRQIQQIERDLQETEARLAELQSRMTSLTSAIDINDIQRQIETNQAVRERLRGEYSILVGLSNETLVNTLTVFEAAEPLPYPLPKKTTLTMAMAGAGALVLAIMAILLLDMLDERWRTGGELQSRTRLKSLGEVPDTPPALAAPPKLAGQREHAINQSYTNMVLAAQNRLPRSLLISSPQPSAARSAVALDLATMYARTGHRVIIVDAANDEDALLDQLELVAAQLAQSGWHPNDQQHVVEQNKQNGLLNYLKPSAIDNVLVLSGRNAGHQRLTSLVPLVYWSEMVSRLGNVADIIIFDGPASLQGPEAGILASLVDGSLLVLDGRQDPRSTVMKARQHLGQALKEQFLGAIVVRQASGGWQQHTPSKPSQGGKKRFQLALNRQGITIVLGEQDVVSQAVHATSHESYDHQHHLALSSVEQSSTPNPAPNEATDLTTDPKPTATAYEDVTLRWEDLLKLEQSAQTTPEAETHGHREATSEATTQNAQAGFWKNISFGRSNNAQRRPRIANGSRSSRIRMGRPRREVVLD</sequence>
<feature type="compositionally biased region" description="Basic and acidic residues" evidence="2">
    <location>
        <begin position="627"/>
        <end position="636"/>
    </location>
</feature>
<keyword evidence="3" id="KW-0472">Membrane</keyword>
<dbReference type="SUPFAM" id="SSF52540">
    <property type="entry name" value="P-loop containing nucleoside triphosphate hydrolases"/>
    <property type="match status" value="1"/>
</dbReference>
<dbReference type="Proteomes" id="UP000220527">
    <property type="component" value="Unassembled WGS sequence"/>
</dbReference>
<name>A0A2A6RME2_9CHLR</name>
<comment type="caution">
    <text evidence="4">The sequence shown here is derived from an EMBL/GenBank/DDBJ whole genome shotgun (WGS) entry which is preliminary data.</text>
</comment>
<evidence type="ECO:0000256" key="3">
    <source>
        <dbReference type="SAM" id="Phobius"/>
    </source>
</evidence>
<feature type="transmembrane region" description="Helical" evidence="3">
    <location>
        <begin position="15"/>
        <end position="36"/>
    </location>
</feature>
<reference evidence="5" key="1">
    <citation type="submission" date="2017-08" db="EMBL/GenBank/DDBJ databases">
        <authorList>
            <person name="Grouzdev D.S."/>
            <person name="Gaisin V.A."/>
            <person name="Rysina M.S."/>
            <person name="Gorlenko V.M."/>
        </authorList>
    </citation>
    <scope>NUCLEOTIDE SEQUENCE [LARGE SCALE GENOMIC DNA]</scope>
    <source>
        <strain evidence="5">Kir15-3F</strain>
    </source>
</reference>
<organism evidence="4 5">
    <name type="scientific">Candidatus Viridilinea mediisalina</name>
    <dbReference type="NCBI Taxonomy" id="2024553"/>
    <lineage>
        <taxon>Bacteria</taxon>
        <taxon>Bacillati</taxon>
        <taxon>Chloroflexota</taxon>
        <taxon>Chloroflexia</taxon>
        <taxon>Chloroflexales</taxon>
        <taxon>Chloroflexineae</taxon>
        <taxon>Oscillochloridaceae</taxon>
        <taxon>Candidatus Viridilinea</taxon>
    </lineage>
</organism>
<keyword evidence="3" id="KW-0812">Transmembrane</keyword>
<feature type="region of interest" description="Disordered" evidence="2">
    <location>
        <begin position="620"/>
        <end position="687"/>
    </location>
</feature>